<comment type="subcellular location">
    <subcellularLocation>
        <location evidence="1">Cytoplasm</location>
    </subcellularLocation>
</comment>
<keyword evidence="3" id="KW-0963">Cytoplasm</keyword>
<reference evidence="6" key="1">
    <citation type="submission" date="2018-05" db="EMBL/GenBank/DDBJ databases">
        <authorList>
            <person name="Lanie J.A."/>
            <person name="Ng W.-L."/>
            <person name="Kazmierczak K.M."/>
            <person name="Andrzejewski T.M."/>
            <person name="Davidsen T.M."/>
            <person name="Wayne K.J."/>
            <person name="Tettelin H."/>
            <person name="Glass J.I."/>
            <person name="Rusch D."/>
            <person name="Podicherti R."/>
            <person name="Tsui H.-C.T."/>
            <person name="Winkler M.E."/>
        </authorList>
    </citation>
    <scope>NUCLEOTIDE SEQUENCE</scope>
</reference>
<name>A0A381R5D7_9ZZZZ</name>
<accession>A0A381R5D7</accession>
<dbReference type="InterPro" id="IPR036191">
    <property type="entry name" value="RRF_sf"/>
</dbReference>
<evidence type="ECO:0000256" key="2">
    <source>
        <dbReference type="ARBA" id="ARBA00005912"/>
    </source>
</evidence>
<protein>
    <recommendedName>
        <fullName evidence="5">Ribosome recycling factor domain-containing protein</fullName>
    </recommendedName>
</protein>
<evidence type="ECO:0000256" key="3">
    <source>
        <dbReference type="ARBA" id="ARBA00022490"/>
    </source>
</evidence>
<dbReference type="SUPFAM" id="SSF55194">
    <property type="entry name" value="Ribosome recycling factor, RRF"/>
    <property type="match status" value="1"/>
</dbReference>
<evidence type="ECO:0000313" key="6">
    <source>
        <dbReference type="EMBL" id="SUZ86902.1"/>
    </source>
</evidence>
<evidence type="ECO:0000256" key="1">
    <source>
        <dbReference type="ARBA" id="ARBA00004496"/>
    </source>
</evidence>
<proteinExistence type="inferred from homology"/>
<dbReference type="FunFam" id="1.10.132.20:FF:000001">
    <property type="entry name" value="Ribosome-recycling factor"/>
    <property type="match status" value="1"/>
</dbReference>
<dbReference type="CDD" id="cd00520">
    <property type="entry name" value="RRF"/>
    <property type="match status" value="1"/>
</dbReference>
<dbReference type="Gene3D" id="1.10.132.20">
    <property type="entry name" value="Ribosome-recycling factor"/>
    <property type="match status" value="1"/>
</dbReference>
<dbReference type="PANTHER" id="PTHR20982:SF3">
    <property type="entry name" value="MITOCHONDRIAL RIBOSOME RECYCLING FACTOR PSEUDO 1"/>
    <property type="match status" value="1"/>
</dbReference>
<keyword evidence="4" id="KW-0648">Protein biosynthesis</keyword>
<dbReference type="EMBL" id="UINC01001704">
    <property type="protein sequence ID" value="SUZ86902.1"/>
    <property type="molecule type" value="Genomic_DNA"/>
</dbReference>
<dbReference type="InterPro" id="IPR002661">
    <property type="entry name" value="Ribosome_recyc_fac"/>
</dbReference>
<dbReference type="HAMAP" id="MF_00040">
    <property type="entry name" value="RRF"/>
    <property type="match status" value="1"/>
</dbReference>
<dbReference type="GO" id="GO:0043023">
    <property type="term" value="F:ribosomal large subunit binding"/>
    <property type="evidence" value="ECO:0007669"/>
    <property type="project" value="TreeGrafter"/>
</dbReference>
<dbReference type="Pfam" id="PF01765">
    <property type="entry name" value="RRF"/>
    <property type="match status" value="1"/>
</dbReference>
<dbReference type="PANTHER" id="PTHR20982">
    <property type="entry name" value="RIBOSOME RECYCLING FACTOR"/>
    <property type="match status" value="1"/>
</dbReference>
<dbReference type="GO" id="GO:0002184">
    <property type="term" value="P:cytoplasmic translational termination"/>
    <property type="evidence" value="ECO:0007669"/>
    <property type="project" value="TreeGrafter"/>
</dbReference>
<dbReference type="NCBIfam" id="TIGR00496">
    <property type="entry name" value="frr"/>
    <property type="match status" value="1"/>
</dbReference>
<dbReference type="InterPro" id="IPR023584">
    <property type="entry name" value="Ribosome_recyc_fac_dom"/>
</dbReference>
<sequence>MLEDINQEANERMQKSVDAFKSNLSKIRTGRASPDILDSISLDYYGTETPLKQLSNISVEDSQTLSISPWEEKFIPEIEQAIAKANIGLNPVTTGNVIRIPLPPLTEERRVDLTKQVKSEEEQAKVSVRNIRRDSIHDLKDFLNEKMISEDDFHKGQSDIQTITDQMVQNIESLSNGKQKELMTI</sequence>
<dbReference type="Gene3D" id="3.30.1360.40">
    <property type="match status" value="1"/>
</dbReference>
<evidence type="ECO:0000256" key="4">
    <source>
        <dbReference type="ARBA" id="ARBA00022917"/>
    </source>
</evidence>
<dbReference type="AlphaFoldDB" id="A0A381R5D7"/>
<comment type="similarity">
    <text evidence="2">Belongs to the RRF family.</text>
</comment>
<evidence type="ECO:0000259" key="5">
    <source>
        <dbReference type="Pfam" id="PF01765"/>
    </source>
</evidence>
<feature type="domain" description="Ribosome recycling factor" evidence="5">
    <location>
        <begin position="20"/>
        <end position="183"/>
    </location>
</feature>
<organism evidence="6">
    <name type="scientific">marine metagenome</name>
    <dbReference type="NCBI Taxonomy" id="408172"/>
    <lineage>
        <taxon>unclassified sequences</taxon>
        <taxon>metagenomes</taxon>
        <taxon>ecological metagenomes</taxon>
    </lineage>
</organism>
<dbReference type="FunFam" id="3.30.1360.40:FF:000001">
    <property type="entry name" value="Ribosome-recycling factor"/>
    <property type="match status" value="1"/>
</dbReference>
<gene>
    <name evidence="6" type="ORF">METZ01_LOCUS39756</name>
</gene>
<dbReference type="GO" id="GO:0005829">
    <property type="term" value="C:cytosol"/>
    <property type="evidence" value="ECO:0007669"/>
    <property type="project" value="GOC"/>
</dbReference>